<name>A0A5M9R743_9GAMM</name>
<keyword evidence="1" id="KW-0812">Transmembrane</keyword>
<organism evidence="2 3">
    <name type="scientific">Morganella psychrotolerans</name>
    <dbReference type="NCBI Taxonomy" id="368603"/>
    <lineage>
        <taxon>Bacteria</taxon>
        <taxon>Pseudomonadati</taxon>
        <taxon>Pseudomonadota</taxon>
        <taxon>Gammaproteobacteria</taxon>
        <taxon>Enterobacterales</taxon>
        <taxon>Morganellaceae</taxon>
        <taxon>Morganella</taxon>
    </lineage>
</organism>
<reference evidence="2 3" key="1">
    <citation type="submission" date="2019-09" db="EMBL/GenBank/DDBJ databases">
        <title>Draft genome sequence of various Type strains from the CCUG.</title>
        <authorList>
            <person name="Pineiro-Iglesias B."/>
            <person name="Tunovic T."/>
            <person name="Unosson C."/>
            <person name="Inganas E."/>
            <person name="Ohlen M."/>
            <person name="Cardew S."/>
            <person name="Jensie-Markopoulos S."/>
            <person name="Salva-Serra F."/>
            <person name="Jaen-Luchoro D."/>
            <person name="Karlsson R."/>
            <person name="Svensson-Stadler L."/>
            <person name="Chun J."/>
            <person name="Moore E."/>
        </authorList>
    </citation>
    <scope>NUCLEOTIDE SEQUENCE [LARGE SCALE GENOMIC DNA]</scope>
    <source>
        <strain evidence="2 3">CCUG 53682T</strain>
    </source>
</reference>
<sequence length="70" mass="8269">MNTRCVSHKEMRQLRDFILFFVLFICKVIIMQANKRILSKYLQKEVDAFACNQHNAPRNADEGYAKKMAM</sequence>
<evidence type="ECO:0000313" key="3">
    <source>
        <dbReference type="Proteomes" id="UP000322181"/>
    </source>
</evidence>
<dbReference type="OrthoDB" id="6462637at2"/>
<proteinExistence type="predicted"/>
<keyword evidence="1" id="KW-0472">Membrane</keyword>
<dbReference type="AlphaFoldDB" id="A0A5M9R743"/>
<gene>
    <name evidence="2" type="ORF">F4V73_00415</name>
</gene>
<comment type="caution">
    <text evidence="2">The sequence shown here is derived from an EMBL/GenBank/DDBJ whole genome shotgun (WGS) entry which is preliminary data.</text>
</comment>
<evidence type="ECO:0000256" key="1">
    <source>
        <dbReference type="SAM" id="Phobius"/>
    </source>
</evidence>
<protein>
    <submittedName>
        <fullName evidence="2">Uncharacterized protein</fullName>
    </submittedName>
</protein>
<keyword evidence="1" id="KW-1133">Transmembrane helix</keyword>
<accession>A0A5M9R743</accession>
<evidence type="ECO:0000313" key="2">
    <source>
        <dbReference type="EMBL" id="KAA8716393.1"/>
    </source>
</evidence>
<dbReference type="Proteomes" id="UP000322181">
    <property type="component" value="Unassembled WGS sequence"/>
</dbReference>
<dbReference type="RefSeq" id="WP_150384553.1">
    <property type="nucleotide sequence ID" value="NZ_BAAAFS010000001.1"/>
</dbReference>
<feature type="transmembrane region" description="Helical" evidence="1">
    <location>
        <begin position="17"/>
        <end position="34"/>
    </location>
</feature>
<dbReference type="EMBL" id="VXKB01000001">
    <property type="protein sequence ID" value="KAA8716393.1"/>
    <property type="molecule type" value="Genomic_DNA"/>
</dbReference>